<feature type="domain" description="FlgD/Vpr Ig-like" evidence="7">
    <location>
        <begin position="101"/>
        <end position="166"/>
    </location>
</feature>
<organism evidence="8 9">
    <name type="scientific">Cereibacter azotoformans</name>
    <dbReference type="NCBI Taxonomy" id="43057"/>
    <lineage>
        <taxon>Bacteria</taxon>
        <taxon>Pseudomonadati</taxon>
        <taxon>Pseudomonadota</taxon>
        <taxon>Alphaproteobacteria</taxon>
        <taxon>Rhodobacterales</taxon>
        <taxon>Paracoccaceae</taxon>
        <taxon>Cereibacter</taxon>
    </lineage>
</organism>
<keyword evidence="8" id="KW-0282">Flagellum</keyword>
<dbReference type="OrthoDB" id="9785233at2"/>
<comment type="similarity">
    <text evidence="1 5">Belongs to the FlgD family.</text>
</comment>
<keyword evidence="8" id="KW-0966">Cell projection</keyword>
<evidence type="ECO:0000256" key="3">
    <source>
        <dbReference type="ARBA" id="ARBA00022795"/>
    </source>
</evidence>
<comment type="function">
    <text evidence="4 5">Required for flagellar hook formation. May act as a scaffolding protein.</text>
</comment>
<reference evidence="8 9" key="1">
    <citation type="submission" date="2018-04" db="EMBL/GenBank/DDBJ databases">
        <title>Genomic Encyclopedia of Type Strains, Phase III (KMG-III): the genomes of soil and plant-associated and newly described type strains.</title>
        <authorList>
            <person name="Whitman W."/>
        </authorList>
    </citation>
    <scope>NUCLEOTIDE SEQUENCE [LARGE SCALE GENOMIC DNA]</scope>
    <source>
        <strain evidence="8 9">KA25</strain>
    </source>
</reference>
<name>A0A2T5JU26_9RHOB</name>
<feature type="region of interest" description="Disordered" evidence="6">
    <location>
        <begin position="1"/>
        <end position="22"/>
    </location>
</feature>
<proteinExistence type="inferred from homology"/>
<dbReference type="NCBIfam" id="NF009453">
    <property type="entry name" value="PRK12813.1"/>
    <property type="match status" value="1"/>
</dbReference>
<dbReference type="Pfam" id="PF03963">
    <property type="entry name" value="FlgD"/>
    <property type="match status" value="1"/>
</dbReference>
<evidence type="ECO:0000313" key="9">
    <source>
        <dbReference type="Proteomes" id="UP000244060"/>
    </source>
</evidence>
<evidence type="ECO:0000256" key="4">
    <source>
        <dbReference type="ARBA" id="ARBA00024746"/>
    </source>
</evidence>
<evidence type="ECO:0000259" key="7">
    <source>
        <dbReference type="Pfam" id="PF13860"/>
    </source>
</evidence>
<evidence type="ECO:0000256" key="5">
    <source>
        <dbReference type="RuleBase" id="RU362076"/>
    </source>
</evidence>
<sequence length="218" mass="22587">MEVSSAPSPTAGSAPASGRSTTSDYETFLRMLTTQLQNQDPLNPMESDDFAMQLATFSGVEQQVRTNQILTGMSGSFGAMGLSELAGWIGREARVEAAAWFDGAPVTIAPEPAAGADSMKLIVRSADGTIVSQETVAAGAGHLEWAGTDAAGEPLPEGAYSFSLESYLKDRLLATAPAKVYAGIVEARSGSEGTLLVLRGGIEVPASSVTALRDVSRS</sequence>
<dbReference type="EMBL" id="QAOT01000020">
    <property type="protein sequence ID" value="PTR13670.1"/>
    <property type="molecule type" value="Genomic_DNA"/>
</dbReference>
<evidence type="ECO:0000313" key="8">
    <source>
        <dbReference type="EMBL" id="PTR13670.1"/>
    </source>
</evidence>
<dbReference type="GO" id="GO:0044781">
    <property type="term" value="P:bacterial-type flagellum organization"/>
    <property type="evidence" value="ECO:0007669"/>
    <property type="project" value="UniProtKB-UniRule"/>
</dbReference>
<accession>A0A2T5JU26</accession>
<keyword evidence="8" id="KW-0969">Cilium</keyword>
<evidence type="ECO:0000256" key="2">
    <source>
        <dbReference type="ARBA" id="ARBA00016013"/>
    </source>
</evidence>
<dbReference type="InterPro" id="IPR005648">
    <property type="entry name" value="FlgD"/>
</dbReference>
<keyword evidence="3 5" id="KW-1005">Bacterial flagellum biogenesis</keyword>
<dbReference type="Proteomes" id="UP000244060">
    <property type="component" value="Unassembled WGS sequence"/>
</dbReference>
<dbReference type="AlphaFoldDB" id="A0A2T5JU26"/>
<protein>
    <recommendedName>
        <fullName evidence="2 5">Basal-body rod modification protein FlgD</fullName>
    </recommendedName>
</protein>
<evidence type="ECO:0000256" key="1">
    <source>
        <dbReference type="ARBA" id="ARBA00010577"/>
    </source>
</evidence>
<keyword evidence="9" id="KW-1185">Reference proteome</keyword>
<dbReference type="Gene3D" id="2.30.30.910">
    <property type="match status" value="1"/>
</dbReference>
<dbReference type="InterPro" id="IPR025965">
    <property type="entry name" value="FlgD/Vpr_Ig-like"/>
</dbReference>
<evidence type="ECO:0000256" key="6">
    <source>
        <dbReference type="SAM" id="MobiDB-lite"/>
    </source>
</evidence>
<dbReference type="Pfam" id="PF13860">
    <property type="entry name" value="FlgD_ig"/>
    <property type="match status" value="1"/>
</dbReference>
<dbReference type="Gene3D" id="2.60.40.4070">
    <property type="match status" value="1"/>
</dbReference>
<dbReference type="RefSeq" id="WP_108222144.1">
    <property type="nucleotide sequence ID" value="NZ_CP090021.1"/>
</dbReference>
<comment type="caution">
    <text evidence="8">The sequence shown here is derived from an EMBL/GenBank/DDBJ whole genome shotgun (WGS) entry which is preliminary data.</text>
</comment>
<gene>
    <name evidence="8" type="ORF">C8J28_12016</name>
</gene>